<reference evidence="3" key="1">
    <citation type="journal article" date="2022" name="bioRxiv">
        <title>Genomics of Preaxostyla Flagellates Illuminates Evolutionary Transitions and the Path Towards Mitochondrial Loss.</title>
        <authorList>
            <person name="Novak L.V.F."/>
            <person name="Treitli S.C."/>
            <person name="Pyrih J."/>
            <person name="Halakuc P."/>
            <person name="Pipaliya S.V."/>
            <person name="Vacek V."/>
            <person name="Brzon O."/>
            <person name="Soukal P."/>
            <person name="Eme L."/>
            <person name="Dacks J.B."/>
            <person name="Karnkowska A."/>
            <person name="Elias M."/>
            <person name="Hampl V."/>
        </authorList>
    </citation>
    <scope>NUCLEOTIDE SEQUENCE</scope>
    <source>
        <strain evidence="3">RCP-MX</strain>
    </source>
</reference>
<feature type="chain" id="PRO_5045828917" evidence="2">
    <location>
        <begin position="21"/>
        <end position="97"/>
    </location>
</feature>
<keyword evidence="1" id="KW-0812">Transmembrane</keyword>
<dbReference type="Proteomes" id="UP001141327">
    <property type="component" value="Unassembled WGS sequence"/>
</dbReference>
<name>A0ABQ8UWD4_9EUKA</name>
<keyword evidence="1" id="KW-1133">Transmembrane helix</keyword>
<protein>
    <submittedName>
        <fullName evidence="3">Uncharacterized protein</fullName>
    </submittedName>
</protein>
<dbReference type="EMBL" id="JAPMOS010000002">
    <property type="protein sequence ID" value="KAJ4462753.1"/>
    <property type="molecule type" value="Genomic_DNA"/>
</dbReference>
<organism evidence="3 4">
    <name type="scientific">Paratrimastix pyriformis</name>
    <dbReference type="NCBI Taxonomy" id="342808"/>
    <lineage>
        <taxon>Eukaryota</taxon>
        <taxon>Metamonada</taxon>
        <taxon>Preaxostyla</taxon>
        <taxon>Paratrimastigidae</taxon>
        <taxon>Paratrimastix</taxon>
    </lineage>
</organism>
<keyword evidence="1" id="KW-0472">Membrane</keyword>
<evidence type="ECO:0000313" key="3">
    <source>
        <dbReference type="EMBL" id="KAJ4462753.1"/>
    </source>
</evidence>
<accession>A0ABQ8UWD4</accession>
<proteinExistence type="predicted"/>
<evidence type="ECO:0000313" key="4">
    <source>
        <dbReference type="Proteomes" id="UP001141327"/>
    </source>
</evidence>
<sequence>MLKLLGVLCLFTLLFSQVQAEEPTAERTYNPTPLGLTIALAVGVPLGTICVVLLVFIVVCFLKGARGDPEEAKEKAAIAQELAAAEAAAKSEAASSV</sequence>
<keyword evidence="4" id="KW-1185">Reference proteome</keyword>
<keyword evidence="2" id="KW-0732">Signal</keyword>
<gene>
    <name evidence="3" type="ORF">PAPYR_770</name>
</gene>
<evidence type="ECO:0000256" key="2">
    <source>
        <dbReference type="SAM" id="SignalP"/>
    </source>
</evidence>
<comment type="caution">
    <text evidence="3">The sequence shown here is derived from an EMBL/GenBank/DDBJ whole genome shotgun (WGS) entry which is preliminary data.</text>
</comment>
<feature type="transmembrane region" description="Helical" evidence="1">
    <location>
        <begin position="36"/>
        <end position="62"/>
    </location>
</feature>
<feature type="signal peptide" evidence="2">
    <location>
        <begin position="1"/>
        <end position="20"/>
    </location>
</feature>
<evidence type="ECO:0000256" key="1">
    <source>
        <dbReference type="SAM" id="Phobius"/>
    </source>
</evidence>